<accession>A0A8S5QUB8</accession>
<name>A0A8S5QUB8_9CAUD</name>
<proteinExistence type="predicted"/>
<organism evidence="1">
    <name type="scientific">CrAss-like virus sp. ctDAq1</name>
    <dbReference type="NCBI Taxonomy" id="2826822"/>
    <lineage>
        <taxon>Viruses</taxon>
        <taxon>Duplodnaviria</taxon>
        <taxon>Heunggongvirae</taxon>
        <taxon>Uroviricota</taxon>
        <taxon>Caudoviricetes</taxon>
        <taxon>Crassvirales</taxon>
    </lineage>
</organism>
<dbReference type="EMBL" id="BK015733">
    <property type="protein sequence ID" value="DAE22427.1"/>
    <property type="molecule type" value="Genomic_DNA"/>
</dbReference>
<reference evidence="1" key="1">
    <citation type="journal article" date="2021" name="Proc. Natl. Acad. Sci. U.S.A.">
        <title>A Catalog of Tens of Thousands of Viruses from Human Metagenomes Reveals Hidden Associations with Chronic Diseases.</title>
        <authorList>
            <person name="Tisza M.J."/>
            <person name="Buck C.B."/>
        </authorList>
    </citation>
    <scope>NUCLEOTIDE SEQUENCE</scope>
    <source>
        <strain evidence="1">CtDAq1</strain>
    </source>
</reference>
<evidence type="ECO:0000313" key="1">
    <source>
        <dbReference type="EMBL" id="DAE22427.1"/>
    </source>
</evidence>
<protein>
    <submittedName>
        <fullName evidence="1">Uncharacterized protein</fullName>
    </submittedName>
</protein>
<sequence length="227" mass="25898">MESRIIRITDETVSWAKQIESTAGTLGELKRELDNAGINYSGKEFHEGRSRTMLTDDQSLLPDTVMFRGNPTRELSIILMTPNKKVSSGTLSRKEINQMIVSRGLQEDVKKEFGRNYTQVSSDNLTAFITKMERTSGNKKKVQDKKEEVLEAVYDTMEKDKEEENKPEPCGTESVWSAARLDSLLNCLYNKGILSDTDINSIREGSVRKNETENLLSELKEEFKYLR</sequence>